<dbReference type="Proteomes" id="UP001079430">
    <property type="component" value="Unassembled WGS sequence"/>
</dbReference>
<comment type="caution">
    <text evidence="1">The sequence shown here is derived from an EMBL/GenBank/DDBJ whole genome shotgun (WGS) entry which is preliminary data.</text>
</comment>
<evidence type="ECO:0000313" key="2">
    <source>
        <dbReference type="Proteomes" id="UP001079430"/>
    </source>
</evidence>
<protein>
    <submittedName>
        <fullName evidence="1">Uncharacterized protein</fullName>
    </submittedName>
</protein>
<dbReference type="EMBL" id="JAPVOI010000005">
    <property type="protein sequence ID" value="MCZ4093445.1"/>
    <property type="molecule type" value="Genomic_DNA"/>
</dbReference>
<accession>A0ABT4KNA7</accession>
<organism evidence="1 2">
    <name type="scientific">Sinorhizobium psoraleae</name>
    <dbReference type="NCBI Taxonomy" id="520838"/>
    <lineage>
        <taxon>Bacteria</taxon>
        <taxon>Pseudomonadati</taxon>
        <taxon>Pseudomonadota</taxon>
        <taxon>Alphaproteobacteria</taxon>
        <taxon>Hyphomicrobiales</taxon>
        <taxon>Rhizobiaceae</taxon>
        <taxon>Sinorhizobium/Ensifer group</taxon>
        <taxon>Sinorhizobium</taxon>
    </lineage>
</organism>
<name>A0ABT4KNA7_9HYPH</name>
<dbReference type="RefSeq" id="WP_269285214.1">
    <property type="nucleotide sequence ID" value="NZ_JAPVOI010000005.1"/>
</dbReference>
<reference evidence="1" key="1">
    <citation type="submission" date="2022-10" db="EMBL/GenBank/DDBJ databases">
        <title>Whole genome sequencing of three plant growth promoting bacteria isolated from Vachellia tortilis subsp. raddiana in Morocco.</title>
        <authorList>
            <person name="Hnini M."/>
            <person name="Zouagui R."/>
            <person name="Zouagui H."/>
            <person name="Chemao Elfihri M.-W."/>
            <person name="Ibrahimi A."/>
            <person name="Sbabou L."/>
            <person name="Aurag J."/>
        </authorList>
    </citation>
    <scope>NUCLEOTIDE SEQUENCE</scope>
    <source>
        <strain evidence="1">LMR678</strain>
    </source>
</reference>
<sequence length="42" mass="4957">MDLHLVRRRIERYRSQVVLVREDLLGTRAPQKVGIERNVQGV</sequence>
<gene>
    <name evidence="1" type="ORF">O3W52_26785</name>
</gene>
<keyword evidence="2" id="KW-1185">Reference proteome</keyword>
<evidence type="ECO:0000313" key="1">
    <source>
        <dbReference type="EMBL" id="MCZ4093445.1"/>
    </source>
</evidence>
<proteinExistence type="predicted"/>